<comment type="caution">
    <text evidence="2">The sequence shown here is derived from an EMBL/GenBank/DDBJ whole genome shotgun (WGS) entry which is preliminary data.</text>
</comment>
<dbReference type="RefSeq" id="XP_040716516.1">
    <property type="nucleotide sequence ID" value="XM_040854050.1"/>
</dbReference>
<feature type="region of interest" description="Disordered" evidence="1">
    <location>
        <begin position="117"/>
        <end position="152"/>
    </location>
</feature>
<evidence type="ECO:0000256" key="1">
    <source>
        <dbReference type="SAM" id="MobiDB-lite"/>
    </source>
</evidence>
<dbReference type="Proteomes" id="UP000193689">
    <property type="component" value="Unassembled WGS sequence"/>
</dbReference>
<dbReference type="STRING" id="1141098.A0A1Y2E1Y9"/>
<accession>A0A1Y2E1Y9</accession>
<keyword evidence="3" id="KW-1185">Reference proteome</keyword>
<evidence type="ECO:0008006" key="4">
    <source>
        <dbReference type="Google" id="ProtNLM"/>
    </source>
</evidence>
<dbReference type="EMBL" id="MCFJ01000006">
    <property type="protein sequence ID" value="ORY65364.1"/>
    <property type="molecule type" value="Genomic_DNA"/>
</dbReference>
<proteinExistence type="predicted"/>
<dbReference type="GeneID" id="63770262"/>
<dbReference type="AlphaFoldDB" id="A0A1Y2E1Y9"/>
<sequence>MATNSDKSNLVRIRDNQRRSRARRREYLQELEQRLRVCELQGIEASTEIQQAARRAIDENRKLRLLLSQQGVSDDAIDTFLRSSGGRGQPSGQGSPPAESGSAAQALERLLLPRQPNHLDSSLTAPGALPEPLGQRSETSSVKSNTSEDDWRKPILRFAHPHEQSSAASHSPETTAPDFNNLHFLQAWDTASGCCTTEPDVTSIESLDLNSLAEAQYPKNSLPLSPPHPRLLLDRPTNAEVRGLDPNFSLHPTPGLHDHGYYNPLAFQSAPATGFTADYLPISTAAATIPTCKDLADVITSLEVVAPQGIGTLIPCSSAGNWETGAGNMDTALGRYTPTSTEYDMEALVRMLHP</sequence>
<reference evidence="2 3" key="1">
    <citation type="submission" date="2016-07" db="EMBL/GenBank/DDBJ databases">
        <title>Pervasive Adenine N6-methylation of Active Genes in Fungi.</title>
        <authorList>
            <consortium name="DOE Joint Genome Institute"/>
            <person name="Mondo S.J."/>
            <person name="Dannebaum R.O."/>
            <person name="Kuo R.C."/>
            <person name="Labutti K."/>
            <person name="Haridas S."/>
            <person name="Kuo A."/>
            <person name="Salamov A."/>
            <person name="Ahrendt S.R."/>
            <person name="Lipzen A."/>
            <person name="Sullivan W."/>
            <person name="Andreopoulos W.B."/>
            <person name="Clum A."/>
            <person name="Lindquist E."/>
            <person name="Daum C."/>
            <person name="Ramamoorthy G.K."/>
            <person name="Gryganskyi A."/>
            <person name="Culley D."/>
            <person name="Magnuson J.K."/>
            <person name="James T.Y."/>
            <person name="O'Malley M.A."/>
            <person name="Stajich J.E."/>
            <person name="Spatafora J.W."/>
            <person name="Visel A."/>
            <person name="Grigoriev I.V."/>
        </authorList>
    </citation>
    <scope>NUCLEOTIDE SEQUENCE [LARGE SCALE GENOMIC DNA]</scope>
    <source>
        <strain evidence="2 3">CBS 129021</strain>
    </source>
</reference>
<dbReference type="PANTHER" id="PTHR42070:SF1">
    <property type="entry name" value="FILAMENT ASSOCIATED PROTEIN, PUTATIVE (AFU_ORTHOLOGUE AFUA_8G06630)-RELATED"/>
    <property type="match status" value="1"/>
</dbReference>
<protein>
    <recommendedName>
        <fullName evidence="4">BZIP domain-containing protein</fullName>
    </recommendedName>
</protein>
<dbReference type="OrthoDB" id="4505928at2759"/>
<name>A0A1Y2E1Y9_9PEZI</name>
<gene>
    <name evidence="2" type="ORF">BCR38DRAFT_196037</name>
</gene>
<evidence type="ECO:0000313" key="2">
    <source>
        <dbReference type="EMBL" id="ORY65364.1"/>
    </source>
</evidence>
<dbReference type="InParanoid" id="A0A1Y2E1Y9"/>
<feature type="region of interest" description="Disordered" evidence="1">
    <location>
        <begin position="79"/>
        <end position="103"/>
    </location>
</feature>
<feature type="region of interest" description="Disordered" evidence="1">
    <location>
        <begin position="1"/>
        <end position="21"/>
    </location>
</feature>
<evidence type="ECO:0000313" key="3">
    <source>
        <dbReference type="Proteomes" id="UP000193689"/>
    </source>
</evidence>
<organism evidence="2 3">
    <name type="scientific">Pseudomassariella vexata</name>
    <dbReference type="NCBI Taxonomy" id="1141098"/>
    <lineage>
        <taxon>Eukaryota</taxon>
        <taxon>Fungi</taxon>
        <taxon>Dikarya</taxon>
        <taxon>Ascomycota</taxon>
        <taxon>Pezizomycotina</taxon>
        <taxon>Sordariomycetes</taxon>
        <taxon>Xylariomycetidae</taxon>
        <taxon>Amphisphaeriales</taxon>
        <taxon>Pseudomassariaceae</taxon>
        <taxon>Pseudomassariella</taxon>
    </lineage>
</organism>
<feature type="compositionally biased region" description="Polar residues" evidence="1">
    <location>
        <begin position="136"/>
        <end position="145"/>
    </location>
</feature>
<dbReference type="PANTHER" id="PTHR42070">
    <property type="entry name" value="FILAMENT ASSOCIATED PROTEIN, PUTATIVE (AFU_ORTHOLOGUE AFUA_8G06630)-RELATED"/>
    <property type="match status" value="1"/>
</dbReference>
<feature type="compositionally biased region" description="Low complexity" evidence="1">
    <location>
        <begin position="92"/>
        <end position="103"/>
    </location>
</feature>